<dbReference type="KEGG" id="zmp:Zymop_0886"/>
<dbReference type="HOGENOM" id="CLU_114004_0_0_5"/>
<sequence length="249" mass="28369">MSLSFHNSSATKVYPSPDKAKKKKQPPFYNTLIKQVRLWHWVSAALFCVAMIFFAATGFMLNHDDGIFAPHMTTTQRRANIPPQLLASLQQPLKEMSLSKPIKDNGDVDWSRLTANEIHQALPDDVSKWLKENNFPVRKQATWTKDFVYFMAPKLGGREKLLIERDNGHLHYEYTSRGWIGFADDLHRGSGTNAVWKLFMDLLAIACLVFSISGLWLLQVHAKKRPSTWPLVIAGVVIPIIIIVMIFHS</sequence>
<feature type="transmembrane region" description="Helical" evidence="2">
    <location>
        <begin position="229"/>
        <end position="247"/>
    </location>
</feature>
<dbReference type="RefSeq" id="WP_013934181.1">
    <property type="nucleotide sequence ID" value="NC_015709.1"/>
</dbReference>
<evidence type="ECO:0000256" key="2">
    <source>
        <dbReference type="SAM" id="Phobius"/>
    </source>
</evidence>
<dbReference type="STRING" id="579138.Zymop_0886"/>
<organism evidence="3 4">
    <name type="scientific">Zymomonas mobilis subsp. pomaceae (strain ATCC 29192 / DSM 22645 / JCM 10191 / CCUG 17912 / NBRC 13757 / NCIMB 11200 / NRRL B-4491 / Barker I)</name>
    <dbReference type="NCBI Taxonomy" id="579138"/>
    <lineage>
        <taxon>Bacteria</taxon>
        <taxon>Pseudomonadati</taxon>
        <taxon>Pseudomonadota</taxon>
        <taxon>Alphaproteobacteria</taxon>
        <taxon>Sphingomonadales</taxon>
        <taxon>Zymomonadaceae</taxon>
        <taxon>Zymomonas</taxon>
    </lineage>
</organism>
<dbReference type="Pfam" id="PF16357">
    <property type="entry name" value="PepSY_TM_like_2"/>
    <property type="match status" value="1"/>
</dbReference>
<keyword evidence="2" id="KW-0472">Membrane</keyword>
<feature type="region of interest" description="Disordered" evidence="1">
    <location>
        <begin position="1"/>
        <end position="24"/>
    </location>
</feature>
<dbReference type="PANTHER" id="PTHR40115:SF1">
    <property type="entry name" value="INNER MEMBRANE PROTEIN WITH PEPSY TM HELIX"/>
    <property type="match status" value="1"/>
</dbReference>
<proteinExistence type="predicted"/>
<dbReference type="eggNOG" id="COG3295">
    <property type="taxonomic scope" value="Bacteria"/>
</dbReference>
<reference evidence="3 4" key="1">
    <citation type="journal article" date="2011" name="J. Bacteriol.">
        <title>Genome sequence of the ethanol-producing Zymomonas mobilis subsp. pomaceae lectotype strain ATCC 29192.</title>
        <authorList>
            <person name="Kouvelis V.N."/>
            <person name="Davenport K.W."/>
            <person name="Brettin T.S."/>
            <person name="Bruce D."/>
            <person name="Detter C."/>
            <person name="Han C.S."/>
            <person name="Nolan M."/>
            <person name="Tapia R."/>
            <person name="Damoulaki A."/>
            <person name="Kyrpides N.C."/>
            <person name="Typas M.A."/>
            <person name="Pappas K.M."/>
        </authorList>
    </citation>
    <scope>NUCLEOTIDE SEQUENCE [LARGE SCALE GENOMIC DNA]</scope>
    <source>
        <strain evidence="4">ATCC 29192 / DSM 22645 / JCM 10191 / CCUG 17912 / NBRC 13757 / NCIMB 11200 / NRRL B-4491 / Barker I</strain>
    </source>
</reference>
<keyword evidence="2" id="KW-1133">Transmembrane helix</keyword>
<feature type="transmembrane region" description="Helical" evidence="2">
    <location>
        <begin position="198"/>
        <end position="217"/>
    </location>
</feature>
<feature type="compositionally biased region" description="Polar residues" evidence="1">
    <location>
        <begin position="1"/>
        <end position="11"/>
    </location>
</feature>
<dbReference type="EMBL" id="CP002865">
    <property type="protein sequence ID" value="AEI37785.1"/>
    <property type="molecule type" value="Genomic_DNA"/>
</dbReference>
<accession>F8ESL0</accession>
<feature type="transmembrane region" description="Helical" evidence="2">
    <location>
        <begin position="38"/>
        <end position="61"/>
    </location>
</feature>
<dbReference type="InterPro" id="IPR032307">
    <property type="entry name" value="PepSY_TM-like_2"/>
</dbReference>
<dbReference type="AlphaFoldDB" id="F8ESL0"/>
<dbReference type="PANTHER" id="PTHR40115">
    <property type="entry name" value="INNER MEMBRANE PROTEIN WITH PEPSY TM HELIX"/>
    <property type="match status" value="1"/>
</dbReference>
<dbReference type="PATRIC" id="fig|579138.3.peg.931"/>
<gene>
    <name evidence="3" type="ordered locus">Zymop_0886</name>
</gene>
<protein>
    <submittedName>
        <fullName evidence="3">PepSY-associated TM helix domain protein</fullName>
    </submittedName>
</protein>
<keyword evidence="2" id="KW-0812">Transmembrane</keyword>
<name>F8ESL0_ZYMMT</name>
<evidence type="ECO:0000313" key="3">
    <source>
        <dbReference type="EMBL" id="AEI37785.1"/>
    </source>
</evidence>
<evidence type="ECO:0000256" key="1">
    <source>
        <dbReference type="SAM" id="MobiDB-lite"/>
    </source>
</evidence>
<dbReference type="Proteomes" id="UP000000491">
    <property type="component" value="Chromosome"/>
</dbReference>
<evidence type="ECO:0000313" key="4">
    <source>
        <dbReference type="Proteomes" id="UP000000491"/>
    </source>
</evidence>